<evidence type="ECO:0000256" key="5">
    <source>
        <dbReference type="ARBA" id="ARBA00022990"/>
    </source>
</evidence>
<evidence type="ECO:0000313" key="8">
    <source>
        <dbReference type="Proteomes" id="UP001154078"/>
    </source>
</evidence>
<dbReference type="NCBIfam" id="TIGR02244">
    <property type="entry name" value="HAD-IG-Ncltidse"/>
    <property type="match status" value="1"/>
</dbReference>
<name>A0A9P0BHS6_BRAAE</name>
<dbReference type="InterPro" id="IPR008380">
    <property type="entry name" value="HAD-SF_hydro_IG_5-nucl"/>
</dbReference>
<evidence type="ECO:0000313" key="7">
    <source>
        <dbReference type="EMBL" id="CAH0562330.1"/>
    </source>
</evidence>
<dbReference type="EMBL" id="OV121139">
    <property type="protein sequence ID" value="CAH0562330.1"/>
    <property type="molecule type" value="Genomic_DNA"/>
</dbReference>
<evidence type="ECO:0000256" key="4">
    <source>
        <dbReference type="ARBA" id="ARBA00022842"/>
    </source>
</evidence>
<protein>
    <recommendedName>
        <fullName evidence="6">5'-nucleotidase domain-containing protein 1</fullName>
    </recommendedName>
</protein>
<reference evidence="7" key="1">
    <citation type="submission" date="2021-12" db="EMBL/GenBank/DDBJ databases">
        <authorList>
            <person name="King R."/>
        </authorList>
    </citation>
    <scope>NUCLEOTIDE SEQUENCE</scope>
</reference>
<dbReference type="GO" id="GO:0046872">
    <property type="term" value="F:metal ion binding"/>
    <property type="evidence" value="ECO:0007669"/>
    <property type="project" value="UniProtKB-KW"/>
</dbReference>
<evidence type="ECO:0000256" key="3">
    <source>
        <dbReference type="ARBA" id="ARBA00022801"/>
    </source>
</evidence>
<dbReference type="FunFam" id="3.40.50.1000:FF:000086">
    <property type="entry name" value="LD24878p"/>
    <property type="match status" value="1"/>
</dbReference>
<dbReference type="SUPFAM" id="SSF56784">
    <property type="entry name" value="HAD-like"/>
    <property type="match status" value="1"/>
</dbReference>
<evidence type="ECO:0000256" key="6">
    <source>
        <dbReference type="ARBA" id="ARBA00069357"/>
    </source>
</evidence>
<dbReference type="PANTHER" id="PTHR12103">
    <property type="entry name" value="5'-NUCLEOTIDASE DOMAIN-CONTAINING"/>
    <property type="match status" value="1"/>
</dbReference>
<keyword evidence="5" id="KW-0007">Acetylation</keyword>
<dbReference type="InterPro" id="IPR023214">
    <property type="entry name" value="HAD_sf"/>
</dbReference>
<organism evidence="7 8">
    <name type="scientific">Brassicogethes aeneus</name>
    <name type="common">Rape pollen beetle</name>
    <name type="synonym">Meligethes aeneus</name>
    <dbReference type="NCBI Taxonomy" id="1431903"/>
    <lineage>
        <taxon>Eukaryota</taxon>
        <taxon>Metazoa</taxon>
        <taxon>Ecdysozoa</taxon>
        <taxon>Arthropoda</taxon>
        <taxon>Hexapoda</taxon>
        <taxon>Insecta</taxon>
        <taxon>Pterygota</taxon>
        <taxon>Neoptera</taxon>
        <taxon>Endopterygota</taxon>
        <taxon>Coleoptera</taxon>
        <taxon>Polyphaga</taxon>
        <taxon>Cucujiformia</taxon>
        <taxon>Nitidulidae</taxon>
        <taxon>Meligethinae</taxon>
        <taxon>Brassicogethes</taxon>
    </lineage>
</organism>
<dbReference type="Gene3D" id="3.40.50.1000">
    <property type="entry name" value="HAD superfamily/HAD-like"/>
    <property type="match status" value="1"/>
</dbReference>
<dbReference type="Pfam" id="PF05761">
    <property type="entry name" value="5_nucleotid"/>
    <property type="match status" value="1"/>
</dbReference>
<keyword evidence="4" id="KW-0460">Magnesium</keyword>
<dbReference type="PANTHER" id="PTHR12103:SF38">
    <property type="entry name" value="5'-NUCLEOTIDASE DOMAIN-CONTAINING PROTEIN 1"/>
    <property type="match status" value="1"/>
</dbReference>
<keyword evidence="8" id="KW-1185">Reference proteome</keyword>
<dbReference type="Proteomes" id="UP001154078">
    <property type="component" value="Chromosome 8"/>
</dbReference>
<evidence type="ECO:0000256" key="1">
    <source>
        <dbReference type="ARBA" id="ARBA00009589"/>
    </source>
</evidence>
<keyword evidence="2" id="KW-0479">Metal-binding</keyword>
<dbReference type="InterPro" id="IPR036412">
    <property type="entry name" value="HAD-like_sf"/>
</dbReference>
<dbReference type="GO" id="GO:0008253">
    <property type="term" value="F:5'-nucleotidase activity"/>
    <property type="evidence" value="ECO:0007669"/>
    <property type="project" value="TreeGrafter"/>
</dbReference>
<dbReference type="OrthoDB" id="6503940at2759"/>
<keyword evidence="3" id="KW-0378">Hydrolase</keyword>
<dbReference type="AlphaFoldDB" id="A0A9P0BHS6"/>
<proteinExistence type="inferred from homology"/>
<comment type="similarity">
    <text evidence="1">Belongs to the 5'(3')-deoxyribonucleotidase family.</text>
</comment>
<sequence>MSVVGGVLKPFFRHVTHVNKTTNSNLLFNISRLWLSNINVNFKHKMPKNQEKGNFKFLDYDCIGFDLDNTLARYKVGAMIEMEYDIVAKFLVFKKGYSEKHLLKPLDHNFIMKGLIIDDENGNIVRLGPDGKILQASHGSKLLNDDQILKYYPDRHWEPTDLFTKDPLCTWNGEHATKMRALLDYFDIIASIVFARAVDTVDEEKGVHKHYNVYEDIVAALQDMFDREHFGQNKGDYFRLIKDNPEKYYYKCSNDLLNWLQELKKRGKVLFLITGSHTDFANHTASNTLGENWKDLFDIIVCFAKKPGFFTMNRDFLGVDGLDEKMPVPFEKLQAGEMYTHGNWKDLHAFLLSICDKEDPKFVYVGDNLVQDVYTPHVHSQCDTVAVCEELEAEGVHGHEPWHPDEQFLVSTVWGSYFHCNKNNSATNWYHMMKTHSKLCVPSLEYVATYPIDYVFKTQI</sequence>
<evidence type="ECO:0000256" key="2">
    <source>
        <dbReference type="ARBA" id="ARBA00022723"/>
    </source>
</evidence>
<gene>
    <name evidence="7" type="ORF">MELIAE_LOCUS11470</name>
</gene>
<accession>A0A9P0BHS6</accession>